<dbReference type="Proteomes" id="UP001408356">
    <property type="component" value="Unassembled WGS sequence"/>
</dbReference>
<keyword evidence="2" id="KW-1185">Reference proteome</keyword>
<comment type="caution">
    <text evidence="1">The sequence shown here is derived from an EMBL/GenBank/DDBJ whole genome shotgun (WGS) entry which is preliminary data.</text>
</comment>
<reference evidence="1 2" key="1">
    <citation type="journal article" date="2024" name="J. Plant Pathol.">
        <title>Sequence and assembly of the genome of Seiridium unicorne, isolate CBS 538.82, causal agent of cypress canker disease.</title>
        <authorList>
            <person name="Scali E."/>
            <person name="Rocca G.D."/>
            <person name="Danti R."/>
            <person name="Garbelotto M."/>
            <person name="Barberini S."/>
            <person name="Baroncelli R."/>
            <person name="Emiliani G."/>
        </authorList>
    </citation>
    <scope>NUCLEOTIDE SEQUENCE [LARGE SCALE GENOMIC DNA]</scope>
    <source>
        <strain evidence="1 2">BM-138-508</strain>
    </source>
</reference>
<accession>A0ABR2ULI1</accession>
<protein>
    <submittedName>
        <fullName evidence="1">Heterokaryon incompatibility domain-containing protein</fullName>
    </submittedName>
</protein>
<gene>
    <name evidence="1" type="ORF">SUNI508_10435</name>
</gene>
<name>A0ABR2ULI1_9PEZI</name>
<dbReference type="PANTHER" id="PTHR33112">
    <property type="entry name" value="DOMAIN PROTEIN, PUTATIVE-RELATED"/>
    <property type="match status" value="1"/>
</dbReference>
<dbReference type="PANTHER" id="PTHR33112:SF16">
    <property type="entry name" value="HETEROKARYON INCOMPATIBILITY DOMAIN-CONTAINING PROTEIN"/>
    <property type="match status" value="1"/>
</dbReference>
<evidence type="ECO:0000313" key="1">
    <source>
        <dbReference type="EMBL" id="KAK9415411.1"/>
    </source>
</evidence>
<evidence type="ECO:0000313" key="2">
    <source>
        <dbReference type="Proteomes" id="UP001408356"/>
    </source>
</evidence>
<proteinExistence type="predicted"/>
<dbReference type="EMBL" id="JARVKF010000416">
    <property type="protein sequence ID" value="KAK9415411.1"/>
    <property type="molecule type" value="Genomic_DNA"/>
</dbReference>
<sequence length="434" mass="48282">MVELLEGQSSVLRLIHDTQDSDWDFDSNLNGNPERWEVVIVVVSMRFDDYVPTGDETIQMLVDVLKEEIPKIQASGLTFYGVKVARALGAKASGDLHLDTAKVTIKLNGNLSEAIVAARDGCALYSWFSQLLRRKLVRLQLGDTQEAKFMLEMRVATQTKLFGCKPIINVTERDGLKSIRLDGGGNWVDLRVATRHDSPTGDHDPSDLPTRLLDIDQGHDKTVNIRLMNVSKMNEEEKFTIANAGLSALSYCWGPEAGGSSEGIGHDNSASQNSDLGPFQLPIDTGEKLRGVILYPEIEIHEPSTKRGWTMQESLLSRRILIFSGQLYWCCVTSNAECEGPRQWLPSGRDRNFGIPLSLVPGIFPVHVLSEYTPIVQWRQGVAEYSRREIRWPADKLPAISALAQHVHAMFAARESKCNYAAGLFIDFTNSGIL</sequence>
<organism evidence="1 2">
    <name type="scientific">Seiridium unicorne</name>
    <dbReference type="NCBI Taxonomy" id="138068"/>
    <lineage>
        <taxon>Eukaryota</taxon>
        <taxon>Fungi</taxon>
        <taxon>Dikarya</taxon>
        <taxon>Ascomycota</taxon>
        <taxon>Pezizomycotina</taxon>
        <taxon>Sordariomycetes</taxon>
        <taxon>Xylariomycetidae</taxon>
        <taxon>Amphisphaeriales</taxon>
        <taxon>Sporocadaceae</taxon>
        <taxon>Seiridium</taxon>
    </lineage>
</organism>